<dbReference type="EMBL" id="JAGINW010000001">
    <property type="protein sequence ID" value="MBP2322301.1"/>
    <property type="molecule type" value="Genomic_DNA"/>
</dbReference>
<proteinExistence type="predicted"/>
<evidence type="ECO:0000313" key="4">
    <source>
        <dbReference type="EMBL" id="MBP2322301.1"/>
    </source>
</evidence>
<evidence type="ECO:0000256" key="2">
    <source>
        <dbReference type="SAM" id="Phobius"/>
    </source>
</evidence>
<feature type="region of interest" description="Disordered" evidence="1">
    <location>
        <begin position="13"/>
        <end position="59"/>
    </location>
</feature>
<keyword evidence="2" id="KW-0812">Transmembrane</keyword>
<dbReference type="RefSeq" id="WP_209637675.1">
    <property type="nucleotide sequence ID" value="NZ_JAGINW010000001.1"/>
</dbReference>
<comment type="caution">
    <text evidence="4">The sequence shown here is derived from an EMBL/GenBank/DDBJ whole genome shotgun (WGS) entry which is preliminary data.</text>
</comment>
<gene>
    <name evidence="4" type="ORF">JOF56_002686</name>
</gene>
<dbReference type="Pfam" id="PF14257">
    <property type="entry name" value="DUF4349"/>
    <property type="match status" value="1"/>
</dbReference>
<keyword evidence="2" id="KW-0472">Membrane</keyword>
<reference evidence="4 5" key="1">
    <citation type="submission" date="2021-03" db="EMBL/GenBank/DDBJ databases">
        <title>Sequencing the genomes of 1000 actinobacteria strains.</title>
        <authorList>
            <person name="Klenk H.-P."/>
        </authorList>
    </citation>
    <scope>NUCLEOTIDE SEQUENCE [LARGE SCALE GENOMIC DNA]</scope>
    <source>
        <strain evidence="4 5">DSM 46670</strain>
    </source>
</reference>
<sequence>MALLLGIAACSSSETGGSAAAPMMPNNANADASGSGAAKQGSPPAPGQQQGQQANAPVQERKLVQTARVDLLVKDPFEAISRARSVATGTGGFTGQEDSSGDRASITLQIPADRFDSAIEQLLQLGKPTAQHKQATDVTEQVVDLDARLATQRASVDRMRALLGKAQSVGEIAQIESELTKRESDLESLQGRRDALGTKVALSTVTLQVVKESSPAAAPVEARGGFIDGLDDGWTAFGDFWRVATTVLGALLPFLVVVAIPAGLIFHFRRKRMFSR</sequence>
<evidence type="ECO:0000259" key="3">
    <source>
        <dbReference type="Pfam" id="PF14257"/>
    </source>
</evidence>
<dbReference type="InterPro" id="IPR025645">
    <property type="entry name" value="DUF4349"/>
</dbReference>
<evidence type="ECO:0000256" key="1">
    <source>
        <dbReference type="SAM" id="MobiDB-lite"/>
    </source>
</evidence>
<keyword evidence="5" id="KW-1185">Reference proteome</keyword>
<keyword evidence="2" id="KW-1133">Transmembrane helix</keyword>
<evidence type="ECO:0000313" key="5">
    <source>
        <dbReference type="Proteomes" id="UP001519332"/>
    </source>
</evidence>
<feature type="compositionally biased region" description="Low complexity" evidence="1">
    <location>
        <begin position="19"/>
        <end position="54"/>
    </location>
</feature>
<protein>
    <recommendedName>
        <fullName evidence="3">DUF4349 domain-containing protein</fullName>
    </recommendedName>
</protein>
<organism evidence="4 5">
    <name type="scientific">Kibdelosporangium banguiense</name>
    <dbReference type="NCBI Taxonomy" id="1365924"/>
    <lineage>
        <taxon>Bacteria</taxon>
        <taxon>Bacillati</taxon>
        <taxon>Actinomycetota</taxon>
        <taxon>Actinomycetes</taxon>
        <taxon>Pseudonocardiales</taxon>
        <taxon>Pseudonocardiaceae</taxon>
        <taxon>Kibdelosporangium</taxon>
    </lineage>
</organism>
<feature type="transmembrane region" description="Helical" evidence="2">
    <location>
        <begin position="247"/>
        <end position="268"/>
    </location>
</feature>
<accession>A0ABS4TEN5</accession>
<dbReference type="Proteomes" id="UP001519332">
    <property type="component" value="Unassembled WGS sequence"/>
</dbReference>
<name>A0ABS4TEN5_9PSEU</name>
<feature type="domain" description="DUF4349" evidence="3">
    <location>
        <begin position="61"/>
        <end position="264"/>
    </location>
</feature>